<comment type="subunit">
    <text evidence="2">Homodimer.</text>
</comment>
<evidence type="ECO:0000256" key="6">
    <source>
        <dbReference type="ARBA" id="ARBA00022777"/>
    </source>
</evidence>
<dbReference type="SUPFAM" id="SSF56112">
    <property type="entry name" value="Protein kinase-like (PK-like)"/>
    <property type="match status" value="1"/>
</dbReference>
<dbReference type="OrthoDB" id="9777791at2"/>
<comment type="caution">
    <text evidence="9">The sequence shown here is derived from an EMBL/GenBank/DDBJ whole genome shotgun (WGS) entry which is preliminary data.</text>
</comment>
<dbReference type="eggNOG" id="COG4857">
    <property type="taxonomic scope" value="Bacteria"/>
</dbReference>
<dbReference type="GO" id="GO:0046522">
    <property type="term" value="F:S-methyl-5-thioribose kinase activity"/>
    <property type="evidence" value="ECO:0007669"/>
    <property type="project" value="UniProtKB-EC"/>
</dbReference>
<evidence type="ECO:0000313" key="9">
    <source>
        <dbReference type="EMBL" id="EHR35060.1"/>
    </source>
</evidence>
<evidence type="ECO:0000256" key="4">
    <source>
        <dbReference type="ARBA" id="ARBA00022679"/>
    </source>
</evidence>
<dbReference type="Gene3D" id="3.30.200.20">
    <property type="entry name" value="Phosphorylase Kinase, domain 1"/>
    <property type="match status" value="1"/>
</dbReference>
<dbReference type="RefSeq" id="WP_005397637.1">
    <property type="nucleotide sequence ID" value="NZ_JH601088.1"/>
</dbReference>
<sequence>MEIKEKILDYIFENLDIFENRENVEIKEVGDGNVNYIFRVKDDKKSVIVKFSDDYIRGSTTRKLSSARSKIETEILNYQWKLSNGLVPEIYDYSEENSFIIMEDLSDYKVLRESIKLKEIYKGFGKEVAKFLYNTLFKTTDLVMNIKEKKETVARFVNYDMCEISERLVFTEPYMNNQGLNSFTGSNRDFIEQNVVNNKKLILEVAKLKLQFMTNSESMIHGDLHSGSIFINSNGIKVFDPEFAFYGPMGYDIGNILASLIISYNVSFFENNYIENDFTEWLKQSILEIVSEFKKIYKENSLNDVNTYMFKNEKFLEYYLNKILRDTAGYAGTEIIRRTVGVAKVIDIDRVKNHDGYKDVERKLLSTGIDLILNSDKYIDSEVYKKMLEI</sequence>
<reference evidence="9 10" key="1">
    <citation type="submission" date="2012-01" db="EMBL/GenBank/DDBJ databases">
        <title>The Genome Sequence of Helcococcus kunzii ATCC 51366.</title>
        <authorList>
            <consortium name="The Broad Institute Genome Sequencing Platform"/>
            <person name="Earl A."/>
            <person name="Ward D."/>
            <person name="Feldgarden M."/>
            <person name="Gevers D."/>
            <person name="Huys G."/>
            <person name="Young S.K."/>
            <person name="Zeng Q."/>
            <person name="Gargeya S."/>
            <person name="Fitzgerald M."/>
            <person name="Haas B."/>
            <person name="Abouelleil A."/>
            <person name="Alvarado L."/>
            <person name="Arachchi H.M."/>
            <person name="Berlin A."/>
            <person name="Chapman S.B."/>
            <person name="Gearin G."/>
            <person name="Goldberg J."/>
            <person name="Griggs A."/>
            <person name="Gujja S."/>
            <person name="Hansen M."/>
            <person name="Heiman D."/>
            <person name="Howarth C."/>
            <person name="Larimer J."/>
            <person name="Lui A."/>
            <person name="MacDonald P.J.P."/>
            <person name="McCowen C."/>
            <person name="Montmayeur A."/>
            <person name="Murphy C."/>
            <person name="Neiman D."/>
            <person name="Pearson M."/>
            <person name="Priest M."/>
            <person name="Roberts A."/>
            <person name="Saif S."/>
            <person name="Shea T."/>
            <person name="Sisk P."/>
            <person name="Stolte C."/>
            <person name="Sykes S."/>
            <person name="Wortman J."/>
            <person name="Nusbaum C."/>
            <person name="Birren B."/>
        </authorList>
    </citation>
    <scope>NUCLEOTIDE SEQUENCE [LARGE SCALE GENOMIC DNA]</scope>
    <source>
        <strain evidence="9 10">ATCC 51366</strain>
    </source>
</reference>
<dbReference type="AlphaFoldDB" id="H3NMC5"/>
<evidence type="ECO:0000256" key="1">
    <source>
        <dbReference type="ARBA" id="ARBA00010165"/>
    </source>
</evidence>
<protein>
    <recommendedName>
        <fullName evidence="3">S-methyl-5-thioribose kinase</fullName>
        <ecNumber evidence="3">2.7.1.100</ecNumber>
    </recommendedName>
</protein>
<dbReference type="InterPro" id="IPR011009">
    <property type="entry name" value="Kinase-like_dom_sf"/>
</dbReference>
<dbReference type="Gene3D" id="3.90.1200.10">
    <property type="match status" value="1"/>
</dbReference>
<comment type="similarity">
    <text evidence="1">Belongs to the methylthioribose kinase family.</text>
</comment>
<dbReference type="PANTHER" id="PTHR34273">
    <property type="entry name" value="METHYLTHIORIBOSE KINASE"/>
    <property type="match status" value="1"/>
</dbReference>
<dbReference type="PATRIC" id="fig|883114.3.peg.479"/>
<keyword evidence="4" id="KW-0808">Transferase</keyword>
<dbReference type="GO" id="GO:0005524">
    <property type="term" value="F:ATP binding"/>
    <property type="evidence" value="ECO:0007669"/>
    <property type="project" value="UniProtKB-KW"/>
</dbReference>
<dbReference type="STRING" id="883114.HMPREF9709_00486"/>
<dbReference type="EMBL" id="AGEI01000013">
    <property type="protein sequence ID" value="EHR35060.1"/>
    <property type="molecule type" value="Genomic_DNA"/>
</dbReference>
<evidence type="ECO:0000259" key="8">
    <source>
        <dbReference type="Pfam" id="PF01636"/>
    </source>
</evidence>
<dbReference type="GeneID" id="96998503"/>
<organism evidence="9 10">
    <name type="scientific">Helcococcus kunzii ATCC 51366</name>
    <dbReference type="NCBI Taxonomy" id="883114"/>
    <lineage>
        <taxon>Bacteria</taxon>
        <taxon>Bacillati</taxon>
        <taxon>Bacillota</taxon>
        <taxon>Tissierellia</taxon>
        <taxon>Tissierellales</taxon>
        <taxon>Peptoniphilaceae</taxon>
        <taxon>Helcococcus</taxon>
    </lineage>
</organism>
<dbReference type="GO" id="GO:0009086">
    <property type="term" value="P:methionine biosynthetic process"/>
    <property type="evidence" value="ECO:0007669"/>
    <property type="project" value="InterPro"/>
</dbReference>
<gene>
    <name evidence="9" type="ORF">HMPREF9709_00486</name>
</gene>
<evidence type="ECO:0000256" key="3">
    <source>
        <dbReference type="ARBA" id="ARBA00012128"/>
    </source>
</evidence>
<evidence type="ECO:0000256" key="5">
    <source>
        <dbReference type="ARBA" id="ARBA00022741"/>
    </source>
</evidence>
<proteinExistence type="inferred from homology"/>
<name>H3NMC5_9FIRM</name>
<feature type="domain" description="Aminoglycoside phosphotransferase" evidence="8">
    <location>
        <begin position="217"/>
        <end position="260"/>
    </location>
</feature>
<dbReference type="PANTHER" id="PTHR34273:SF2">
    <property type="entry name" value="METHYLTHIORIBOSE KINASE"/>
    <property type="match status" value="1"/>
</dbReference>
<keyword evidence="5" id="KW-0547">Nucleotide-binding</keyword>
<dbReference type="Proteomes" id="UP000004191">
    <property type="component" value="Unassembled WGS sequence"/>
</dbReference>
<evidence type="ECO:0000313" key="10">
    <source>
        <dbReference type="Proteomes" id="UP000004191"/>
    </source>
</evidence>
<dbReference type="HOGENOM" id="CLU_033681_0_0_9"/>
<dbReference type="EC" id="2.7.1.100" evidence="3"/>
<evidence type="ECO:0000256" key="7">
    <source>
        <dbReference type="ARBA" id="ARBA00022840"/>
    </source>
</evidence>
<evidence type="ECO:0000256" key="2">
    <source>
        <dbReference type="ARBA" id="ARBA00011738"/>
    </source>
</evidence>
<dbReference type="PIRSF" id="PIRSF031134">
    <property type="entry name" value="MTRK"/>
    <property type="match status" value="1"/>
</dbReference>
<keyword evidence="6 9" id="KW-0418">Kinase</keyword>
<dbReference type="NCBIfam" id="TIGR01767">
    <property type="entry name" value="MTRK"/>
    <property type="match status" value="1"/>
</dbReference>
<accession>H3NMC5</accession>
<keyword evidence="10" id="KW-1185">Reference proteome</keyword>
<keyword evidence="7" id="KW-0067">ATP-binding</keyword>
<dbReference type="InterPro" id="IPR009212">
    <property type="entry name" value="Methylthioribose_kinase"/>
</dbReference>
<dbReference type="InterPro" id="IPR002575">
    <property type="entry name" value="Aminoglycoside_PTrfase"/>
</dbReference>
<dbReference type="Pfam" id="PF01636">
    <property type="entry name" value="APH"/>
    <property type="match status" value="1"/>
</dbReference>